<accession>A0ABR7Q6N3</accession>
<evidence type="ECO:0000313" key="3">
    <source>
        <dbReference type="Proteomes" id="UP000619238"/>
    </source>
</evidence>
<sequence length="143" mass="16531">MKKVFLCFIAFAFLSCSSDDGNSPIMNENAIHFNLNGVDYSLTDYEVMMSPTNIEYRIVEATFDNETKTLFFSVLEEETNQIDEFILIENDVYYSSDPIYGDRETSITTHTDAKMEGTFRVTLKDTNDRPLFTFKNGMIDIEY</sequence>
<protein>
    <recommendedName>
        <fullName evidence="4">DUF4625 domain-containing protein</fullName>
    </recommendedName>
</protein>
<dbReference type="PROSITE" id="PS51257">
    <property type="entry name" value="PROKAR_LIPOPROTEIN"/>
    <property type="match status" value="1"/>
</dbReference>
<keyword evidence="3" id="KW-1185">Reference proteome</keyword>
<evidence type="ECO:0000313" key="2">
    <source>
        <dbReference type="EMBL" id="MBC8754232.1"/>
    </source>
</evidence>
<evidence type="ECO:0000256" key="1">
    <source>
        <dbReference type="SAM" id="SignalP"/>
    </source>
</evidence>
<feature type="chain" id="PRO_5045125389" description="DUF4625 domain-containing protein" evidence="1">
    <location>
        <begin position="19"/>
        <end position="143"/>
    </location>
</feature>
<dbReference type="EMBL" id="JACGWS010000003">
    <property type="protein sequence ID" value="MBC8754232.1"/>
    <property type="molecule type" value="Genomic_DNA"/>
</dbReference>
<proteinExistence type="predicted"/>
<feature type="signal peptide" evidence="1">
    <location>
        <begin position="1"/>
        <end position="18"/>
    </location>
</feature>
<dbReference type="Proteomes" id="UP000619238">
    <property type="component" value="Unassembled WGS sequence"/>
</dbReference>
<keyword evidence="1" id="KW-0732">Signal</keyword>
<gene>
    <name evidence="2" type="ORF">H2O64_06080</name>
</gene>
<name>A0ABR7Q6N3_9FLAO</name>
<reference evidence="2 3" key="1">
    <citation type="submission" date="2020-07" db="EMBL/GenBank/DDBJ databases">
        <title>Description of Kordia aestuariivivens sp. nov., isolated from a tidal flat.</title>
        <authorList>
            <person name="Park S."/>
            <person name="Yoon J.-H."/>
        </authorList>
    </citation>
    <scope>NUCLEOTIDE SEQUENCE [LARGE SCALE GENOMIC DNA]</scope>
    <source>
        <strain evidence="2 3">YSTF-M3</strain>
    </source>
</reference>
<dbReference type="RefSeq" id="WP_187561278.1">
    <property type="nucleotide sequence ID" value="NZ_JACGWS010000003.1"/>
</dbReference>
<comment type="caution">
    <text evidence="2">The sequence shown here is derived from an EMBL/GenBank/DDBJ whole genome shotgun (WGS) entry which is preliminary data.</text>
</comment>
<organism evidence="2 3">
    <name type="scientific">Kordia aestuariivivens</name>
    <dbReference type="NCBI Taxonomy" id="2759037"/>
    <lineage>
        <taxon>Bacteria</taxon>
        <taxon>Pseudomonadati</taxon>
        <taxon>Bacteroidota</taxon>
        <taxon>Flavobacteriia</taxon>
        <taxon>Flavobacteriales</taxon>
        <taxon>Flavobacteriaceae</taxon>
        <taxon>Kordia</taxon>
    </lineage>
</organism>
<evidence type="ECO:0008006" key="4">
    <source>
        <dbReference type="Google" id="ProtNLM"/>
    </source>
</evidence>